<evidence type="ECO:0000313" key="14">
    <source>
        <dbReference type="EMBL" id="VTJ80305.1"/>
    </source>
</evidence>
<feature type="domain" description="Connexin cysteine-rich" evidence="13">
    <location>
        <begin position="189"/>
        <end position="255"/>
    </location>
</feature>
<accession>A0A5E4CEU6</accession>
<comment type="subcellular location">
    <subcellularLocation>
        <location evidence="1">Cell junction</location>
        <location evidence="1">Gap junction</location>
    </subcellularLocation>
    <subcellularLocation>
        <location evidence="2 9">Cell membrane</location>
        <topology evidence="2 9">Multi-pass membrane protein</topology>
    </subcellularLocation>
</comment>
<keyword evidence="6" id="KW-0965">Cell junction</keyword>
<dbReference type="InterPro" id="IPR000500">
    <property type="entry name" value="Connexin"/>
</dbReference>
<dbReference type="SMART" id="SM00037">
    <property type="entry name" value="CNX"/>
    <property type="match status" value="1"/>
</dbReference>
<evidence type="ECO:0000256" key="8">
    <source>
        <dbReference type="ARBA" id="ARBA00023136"/>
    </source>
</evidence>
<dbReference type="GO" id="GO:0005243">
    <property type="term" value="F:gap junction channel activity"/>
    <property type="evidence" value="ECO:0007669"/>
    <property type="project" value="TreeGrafter"/>
</dbReference>
<feature type="region of interest" description="Disordered" evidence="10">
    <location>
        <begin position="263"/>
        <end position="292"/>
    </location>
</feature>
<keyword evidence="5 9" id="KW-0303">Gap junction</keyword>
<evidence type="ECO:0000256" key="4">
    <source>
        <dbReference type="ARBA" id="ARBA00022692"/>
    </source>
</evidence>
<keyword evidence="7 11" id="KW-1133">Transmembrane helix</keyword>
<comment type="caution">
    <text evidence="14">The sequence shown here is derived from an EMBL/GenBank/DDBJ whole genome shotgun (WGS) entry which is preliminary data.</text>
</comment>
<evidence type="ECO:0000256" key="2">
    <source>
        <dbReference type="ARBA" id="ARBA00004651"/>
    </source>
</evidence>
<feature type="transmembrane region" description="Helical" evidence="11">
    <location>
        <begin position="232"/>
        <end position="254"/>
    </location>
</feature>
<feature type="compositionally biased region" description="Basic and acidic residues" evidence="10">
    <location>
        <begin position="266"/>
        <end position="278"/>
    </location>
</feature>
<organism evidence="14 15">
    <name type="scientific">Marmota monax</name>
    <name type="common">Woodchuck</name>
    <dbReference type="NCBI Taxonomy" id="9995"/>
    <lineage>
        <taxon>Eukaryota</taxon>
        <taxon>Metazoa</taxon>
        <taxon>Chordata</taxon>
        <taxon>Craniata</taxon>
        <taxon>Vertebrata</taxon>
        <taxon>Euteleostomi</taxon>
        <taxon>Mammalia</taxon>
        <taxon>Eutheria</taxon>
        <taxon>Euarchontoglires</taxon>
        <taxon>Glires</taxon>
        <taxon>Rodentia</taxon>
        <taxon>Sciuromorpha</taxon>
        <taxon>Sciuridae</taxon>
        <taxon>Xerinae</taxon>
        <taxon>Marmotini</taxon>
        <taxon>Marmota</taxon>
    </lineage>
</organism>
<dbReference type="InterPro" id="IPR038359">
    <property type="entry name" value="Connexin_N_sf"/>
</dbReference>
<evidence type="ECO:0000256" key="10">
    <source>
        <dbReference type="SAM" id="MobiDB-lite"/>
    </source>
</evidence>
<dbReference type="Proteomes" id="UP000335636">
    <property type="component" value="Unassembled WGS sequence"/>
</dbReference>
<evidence type="ECO:0000256" key="1">
    <source>
        <dbReference type="ARBA" id="ARBA00004610"/>
    </source>
</evidence>
<feature type="transmembrane region" description="Helical" evidence="11">
    <location>
        <begin position="54"/>
        <end position="75"/>
    </location>
</feature>
<keyword evidence="3" id="KW-1003">Cell membrane</keyword>
<evidence type="ECO:0000259" key="12">
    <source>
        <dbReference type="SMART" id="SM00037"/>
    </source>
</evidence>
<dbReference type="PRINTS" id="PR00206">
    <property type="entry name" value="CONNEXIN"/>
</dbReference>
<dbReference type="Gene3D" id="1.20.1440.80">
    <property type="entry name" value="Gap junction channel protein cysteine-rich domain"/>
    <property type="match status" value="1"/>
</dbReference>
<feature type="transmembrane region" description="Helical" evidence="11">
    <location>
        <begin position="183"/>
        <end position="205"/>
    </location>
</feature>
<comment type="subunit">
    <text evidence="9">A connexon is composed of a hexamer of connexins.</text>
</comment>
<dbReference type="PROSITE" id="PS00408">
    <property type="entry name" value="CONNEXINS_2"/>
    <property type="match status" value="1"/>
</dbReference>
<dbReference type="InterPro" id="IPR019570">
    <property type="entry name" value="Connexin_CCC"/>
</dbReference>
<proteinExistence type="inferred from homology"/>
<evidence type="ECO:0000256" key="6">
    <source>
        <dbReference type="ARBA" id="ARBA00022949"/>
    </source>
</evidence>
<feature type="region of interest" description="Disordered" evidence="10">
    <location>
        <begin position="305"/>
        <end position="426"/>
    </location>
</feature>
<dbReference type="SMART" id="SM01089">
    <property type="entry name" value="Connexin_CCC"/>
    <property type="match status" value="1"/>
</dbReference>
<evidence type="ECO:0000256" key="5">
    <source>
        <dbReference type="ARBA" id="ARBA00022868"/>
    </source>
</evidence>
<dbReference type="InterPro" id="IPR017990">
    <property type="entry name" value="Connexin_CS"/>
</dbReference>
<evidence type="ECO:0000259" key="13">
    <source>
        <dbReference type="SMART" id="SM01089"/>
    </source>
</evidence>
<evidence type="ECO:0000256" key="7">
    <source>
        <dbReference type="ARBA" id="ARBA00022989"/>
    </source>
</evidence>
<dbReference type="EMBL" id="CABDUW010001288">
    <property type="protein sequence ID" value="VTJ80305.1"/>
    <property type="molecule type" value="Genomic_DNA"/>
</dbReference>
<dbReference type="InterPro" id="IPR013092">
    <property type="entry name" value="Connexin_N"/>
</dbReference>
<feature type="domain" description="Connexin N-terminal" evidence="12">
    <location>
        <begin position="73"/>
        <end position="106"/>
    </location>
</feature>
<evidence type="ECO:0000256" key="9">
    <source>
        <dbReference type="RuleBase" id="RU000630"/>
    </source>
</evidence>
<name>A0A5E4CEU6_MARMO</name>
<dbReference type="GO" id="GO:0007267">
    <property type="term" value="P:cell-cell signaling"/>
    <property type="evidence" value="ECO:0007669"/>
    <property type="project" value="TreeGrafter"/>
</dbReference>
<evidence type="ECO:0000256" key="11">
    <source>
        <dbReference type="SAM" id="Phobius"/>
    </source>
</evidence>
<feature type="compositionally biased region" description="Basic and acidic residues" evidence="10">
    <location>
        <begin position="357"/>
        <end position="377"/>
    </location>
</feature>
<feature type="compositionally biased region" description="Polar residues" evidence="10">
    <location>
        <begin position="326"/>
        <end position="335"/>
    </location>
</feature>
<dbReference type="PANTHER" id="PTHR11984">
    <property type="entry name" value="CONNEXIN"/>
    <property type="match status" value="1"/>
</dbReference>
<comment type="similarity">
    <text evidence="9">Belongs to the connexin family.</text>
</comment>
<feature type="transmembrane region" description="Helical" evidence="11">
    <location>
        <begin position="107"/>
        <end position="127"/>
    </location>
</feature>
<dbReference type="Pfam" id="PF00029">
    <property type="entry name" value="Connexin"/>
    <property type="match status" value="1"/>
</dbReference>
<keyword evidence="4 9" id="KW-0812">Transmembrane</keyword>
<gene>
    <name evidence="14" type="ORF">MONAX_5E028006</name>
</gene>
<keyword evidence="15" id="KW-1185">Reference proteome</keyword>
<dbReference type="AlphaFoldDB" id="A0A5E4CEU6"/>
<evidence type="ECO:0000256" key="3">
    <source>
        <dbReference type="ARBA" id="ARBA00022475"/>
    </source>
</evidence>
<evidence type="ECO:0000313" key="15">
    <source>
        <dbReference type="Proteomes" id="UP000335636"/>
    </source>
</evidence>
<dbReference type="PANTHER" id="PTHR11984:SF3">
    <property type="entry name" value="GAP JUNCTION DELTA-4 PROTEIN"/>
    <property type="match status" value="1"/>
</dbReference>
<sequence length="426" mass="47407">MNKRADAVTLTKYISIDLSVLHSQPHAVFKNYTLEEMGLYFDETIPAFSFPGKIWLIFMILLRMVVLILAGYPIYQDEQERFVCNTLQPGCANVCYDIFSPVSHLRFWLIQSVSVLLPYVVFSVYVLHQGTQLAAQGACWSNGVATSHKPSDLTTGERHCPQPCRAGCSLSVPDFSSGYIIHLFFRTLMEAAFGALHYLLFGFLVPKRFSCTHSPCSSVVDCYVSRPTEKSIMMLFIWAVSVLSFLFSVIDLICSVRKLMGRKRSPRDGHSFPVRKECGAMTSPPNHTEGCEASQRLGERLGEMDEDGRWGETGVPTLPGVCTRGQDVNSPSSKLEQVESPDEDGSEVMSSASERLAMAHKEPGGRSYREVTQDTRSKGPARSEQQPSASRSHLAEHYSSSQLQLADRLATSGSTPHLRTKKSEWV</sequence>
<dbReference type="PROSITE" id="PS00407">
    <property type="entry name" value="CONNEXINS_1"/>
    <property type="match status" value="1"/>
</dbReference>
<comment type="function">
    <text evidence="9">One gap junction consists of a cluster of closely packed pairs of transmembrane channels, the connexons, through which materials of low MW diffuse from one cell to a neighboring cell.</text>
</comment>
<protein>
    <recommendedName>
        <fullName evidence="9">Gap junction protein</fullName>
    </recommendedName>
</protein>
<dbReference type="GO" id="GO:0005922">
    <property type="term" value="C:connexin complex"/>
    <property type="evidence" value="ECO:0007669"/>
    <property type="project" value="InterPro"/>
</dbReference>
<reference evidence="14" key="1">
    <citation type="submission" date="2019-04" db="EMBL/GenBank/DDBJ databases">
        <authorList>
            <person name="Alioto T."/>
            <person name="Alioto T."/>
        </authorList>
    </citation>
    <scope>NUCLEOTIDE SEQUENCE [LARGE SCALE GENOMIC DNA]</scope>
</reference>
<keyword evidence="8 11" id="KW-0472">Membrane</keyword>